<proteinExistence type="predicted"/>
<evidence type="ECO:0000256" key="6">
    <source>
        <dbReference type="PROSITE-ProRule" id="PRU00309"/>
    </source>
</evidence>
<evidence type="ECO:0000313" key="11">
    <source>
        <dbReference type="EMBL" id="KAK7940165.1"/>
    </source>
</evidence>
<keyword evidence="9" id="KW-0472">Membrane</keyword>
<dbReference type="SMART" id="SM00980">
    <property type="entry name" value="THAP"/>
    <property type="match status" value="1"/>
</dbReference>
<feature type="compositionally biased region" description="Polar residues" evidence="8">
    <location>
        <begin position="377"/>
        <end position="387"/>
    </location>
</feature>
<dbReference type="PROSITE" id="PS50950">
    <property type="entry name" value="ZF_THAP"/>
    <property type="match status" value="1"/>
</dbReference>
<dbReference type="InterPro" id="IPR027806">
    <property type="entry name" value="HARBI1_dom"/>
</dbReference>
<reference evidence="12" key="1">
    <citation type="submission" date="2024-04" db="EMBL/GenBank/DDBJ databases">
        <title>Salinicola lusitanus LLJ914,a marine bacterium isolated from the Okinawa Trough.</title>
        <authorList>
            <person name="Li J."/>
        </authorList>
    </citation>
    <scope>NUCLEOTIDE SEQUENCE [LARGE SCALE GENOMIC DNA]</scope>
</reference>
<keyword evidence="3 6" id="KW-0863">Zinc-finger</keyword>
<dbReference type="Pfam" id="PF05485">
    <property type="entry name" value="THAP"/>
    <property type="match status" value="1"/>
</dbReference>
<organism evidence="11 12">
    <name type="scientific">Mugilogobius chulae</name>
    <name type="common">yellowstripe goby</name>
    <dbReference type="NCBI Taxonomy" id="88201"/>
    <lineage>
        <taxon>Eukaryota</taxon>
        <taxon>Metazoa</taxon>
        <taxon>Chordata</taxon>
        <taxon>Craniata</taxon>
        <taxon>Vertebrata</taxon>
        <taxon>Euteleostomi</taxon>
        <taxon>Actinopterygii</taxon>
        <taxon>Neopterygii</taxon>
        <taxon>Teleostei</taxon>
        <taxon>Neoteleostei</taxon>
        <taxon>Acanthomorphata</taxon>
        <taxon>Gobiaria</taxon>
        <taxon>Gobiiformes</taxon>
        <taxon>Gobioidei</taxon>
        <taxon>Gobiidae</taxon>
        <taxon>Gobionellinae</taxon>
        <taxon>Mugilogobius</taxon>
    </lineage>
</organism>
<comment type="cofactor">
    <cofactor evidence="1">
        <name>a divalent metal cation</name>
        <dbReference type="ChEBI" id="CHEBI:60240"/>
    </cofactor>
</comment>
<evidence type="ECO:0000256" key="3">
    <source>
        <dbReference type="ARBA" id="ARBA00022771"/>
    </source>
</evidence>
<evidence type="ECO:0000256" key="2">
    <source>
        <dbReference type="ARBA" id="ARBA00022723"/>
    </source>
</evidence>
<protein>
    <recommendedName>
        <fullName evidence="10">THAP-type domain-containing protein</fullName>
    </recommendedName>
</protein>
<dbReference type="Pfam" id="PF13359">
    <property type="entry name" value="DDE_Tnp_4"/>
    <property type="match status" value="1"/>
</dbReference>
<feature type="region of interest" description="Disordered" evidence="8">
    <location>
        <begin position="360"/>
        <end position="390"/>
    </location>
</feature>
<evidence type="ECO:0000259" key="10">
    <source>
        <dbReference type="PROSITE" id="PS50950"/>
    </source>
</evidence>
<evidence type="ECO:0000256" key="5">
    <source>
        <dbReference type="ARBA" id="ARBA00023125"/>
    </source>
</evidence>
<keyword evidence="7" id="KW-0175">Coiled coil</keyword>
<dbReference type="InterPro" id="IPR006612">
    <property type="entry name" value="THAP_Znf"/>
</dbReference>
<feature type="transmembrane region" description="Helical" evidence="9">
    <location>
        <begin position="35"/>
        <end position="56"/>
    </location>
</feature>
<gene>
    <name evidence="11" type="ORF">WMY93_003491</name>
</gene>
<dbReference type="AlphaFoldDB" id="A0AAW0PXL3"/>
<dbReference type="EMBL" id="JBBPFD010000002">
    <property type="protein sequence ID" value="KAK7940165.1"/>
    <property type="molecule type" value="Genomic_DNA"/>
</dbReference>
<keyword evidence="5 6" id="KW-0238">DNA-binding</keyword>
<name>A0AAW0PXL3_9GOBI</name>
<keyword evidence="2" id="KW-0479">Metal-binding</keyword>
<dbReference type="InterPro" id="IPR027805">
    <property type="entry name" value="Transposase_HTH_dom"/>
</dbReference>
<dbReference type="GO" id="GO:0003677">
    <property type="term" value="F:DNA binding"/>
    <property type="evidence" value="ECO:0007669"/>
    <property type="project" value="UniProtKB-UniRule"/>
</dbReference>
<feature type="coiled-coil region" evidence="7">
    <location>
        <begin position="409"/>
        <end position="436"/>
    </location>
</feature>
<evidence type="ECO:0000256" key="7">
    <source>
        <dbReference type="SAM" id="Coils"/>
    </source>
</evidence>
<evidence type="ECO:0000256" key="1">
    <source>
        <dbReference type="ARBA" id="ARBA00001968"/>
    </source>
</evidence>
<dbReference type="Pfam" id="PF13613">
    <property type="entry name" value="HTH_Tnp_4"/>
    <property type="match status" value="1"/>
</dbReference>
<keyword evidence="9" id="KW-0812">Transmembrane</keyword>
<keyword evidence="12" id="KW-1185">Reference proteome</keyword>
<keyword evidence="4" id="KW-0862">Zinc</keyword>
<sequence>MSEEEKGEYYGKNGEPVKYDPTFKGPIDNRSCTDIACCVLFGLALLAYFAVGIVAWSQGDPKRALYPLNSEGQFCGHAGTPLENKPYLFYFNIMKCASSMALLAFQCPTPQICVENCPNKFKTLIKAYSNPEDFEYYKKFCKEGVDRNMGIKKILQSDLCPSMLIPSTSFTRKCFPTFGMKGGQVAVGENTQIDDGSGKTIELREMTSYRHAPLRAPPFWQQSAQLTAAVKEAKTMVDNCCAPGCTNRRGKNKSTSFYRIPKDAERRAKWISAIKRARSKQNKTERWEPPAVGFRLCSDHFISGRKSENPLSPDFIPSIFNHVPSPEKRKRKMRLDVFNRRQKAKLQRIEQIKLSAIAIPPSQSTDCPQGNDRAPTADQTPITQQDSTNDELGNDVLPVLHDNVLSCSSETCGKRLQSLEQECQALRTENVLLKEKINNTVLNEMSLHSDDKRVNILTGLPTYSILMTVFQFVAPFLKLKSCLTCFQQYMLMLMKLRMNLSFDFLAFYFKIDSTTVSKLFKHCISVMHCRLVPSLVVWPDRESLRQSLPYAFRNGSFEKTVCIIDCFEIFLEKPSRLLASAQCYSSYKSHHTVKYLIAICPQGSICFISSGWGGRTSDKYITEQSNFLSHLLPGDVVLADRGFLVKESIQRCQAELKIPAFTRGKKQLDPVDLENTRCLASLRIHIERVIGVLRQKYTVLQSTVPITFTDIDRENEVTYLDKIVGVCCALTNVSESVVPFQ</sequence>
<evidence type="ECO:0000313" key="12">
    <source>
        <dbReference type="Proteomes" id="UP001460270"/>
    </source>
</evidence>
<dbReference type="Proteomes" id="UP001460270">
    <property type="component" value="Unassembled WGS sequence"/>
</dbReference>
<keyword evidence="9" id="KW-1133">Transmembrane helix</keyword>
<dbReference type="SMART" id="SM00692">
    <property type="entry name" value="DM3"/>
    <property type="match status" value="1"/>
</dbReference>
<evidence type="ECO:0000256" key="4">
    <source>
        <dbReference type="ARBA" id="ARBA00022833"/>
    </source>
</evidence>
<dbReference type="SUPFAM" id="SSF57716">
    <property type="entry name" value="Glucocorticoid receptor-like (DNA-binding domain)"/>
    <property type="match status" value="1"/>
</dbReference>
<dbReference type="PANTHER" id="PTHR23080">
    <property type="entry name" value="THAP DOMAIN PROTEIN"/>
    <property type="match status" value="1"/>
</dbReference>
<evidence type="ECO:0000256" key="9">
    <source>
        <dbReference type="SAM" id="Phobius"/>
    </source>
</evidence>
<dbReference type="GO" id="GO:0008270">
    <property type="term" value="F:zinc ion binding"/>
    <property type="evidence" value="ECO:0007669"/>
    <property type="project" value="UniProtKB-KW"/>
</dbReference>
<accession>A0AAW0PXL3</accession>
<evidence type="ECO:0000256" key="8">
    <source>
        <dbReference type="SAM" id="MobiDB-lite"/>
    </source>
</evidence>
<comment type="caution">
    <text evidence="11">The sequence shown here is derived from an EMBL/GenBank/DDBJ whole genome shotgun (WGS) entry which is preliminary data.</text>
</comment>
<feature type="domain" description="THAP-type" evidence="10">
    <location>
        <begin position="236"/>
        <end position="320"/>
    </location>
</feature>